<feature type="transmembrane region" description="Helical" evidence="2">
    <location>
        <begin position="151"/>
        <end position="169"/>
    </location>
</feature>
<evidence type="ECO:0000256" key="2">
    <source>
        <dbReference type="SAM" id="Phobius"/>
    </source>
</evidence>
<evidence type="ECO:0000256" key="1">
    <source>
        <dbReference type="SAM" id="Coils"/>
    </source>
</evidence>
<proteinExistence type="predicted"/>
<keyword evidence="1" id="KW-0175">Coiled coil</keyword>
<gene>
    <name evidence="3" type="ORF">UFOVP144_7</name>
</gene>
<feature type="transmembrane region" description="Helical" evidence="2">
    <location>
        <begin position="198"/>
        <end position="217"/>
    </location>
</feature>
<feature type="coiled-coil region" evidence="1">
    <location>
        <begin position="112"/>
        <end position="146"/>
    </location>
</feature>
<keyword evidence="2" id="KW-0812">Transmembrane</keyword>
<protein>
    <submittedName>
        <fullName evidence="3">Uncharacterized protein</fullName>
    </submittedName>
</protein>
<sequence length="232" mass="24678">MRLIPFLFLLTGCATSSINPAPSTDAGNLSKLGDKIDISEQRAAAAVVAMIENKDLPLIVAAEGSIALAYLPEPTEGDKAFARERARTGNKEAYTEQEKAAKAFQAELVIAWDKLEADNLQALADIKALKAENNNLQKDLAEAKRQATKDIWTVTGAALVVLGGIACAFASIRVGVPILLAGAFAGSLPYILESEYFSVIIGSTLAISAALAVWWLYDKVRDAINVSDSTPK</sequence>
<dbReference type="EMBL" id="LR798451">
    <property type="protein sequence ID" value="CAB5238158.1"/>
    <property type="molecule type" value="Genomic_DNA"/>
</dbReference>
<organism evidence="3">
    <name type="scientific">uncultured Caudovirales phage</name>
    <dbReference type="NCBI Taxonomy" id="2100421"/>
    <lineage>
        <taxon>Viruses</taxon>
        <taxon>Duplodnaviria</taxon>
        <taxon>Heunggongvirae</taxon>
        <taxon>Uroviricota</taxon>
        <taxon>Caudoviricetes</taxon>
        <taxon>Peduoviridae</taxon>
        <taxon>Maltschvirus</taxon>
        <taxon>Maltschvirus maltsch</taxon>
    </lineage>
</organism>
<name>A0A6J7XNT4_9CAUD</name>
<keyword evidence="2" id="KW-0472">Membrane</keyword>
<evidence type="ECO:0000313" key="3">
    <source>
        <dbReference type="EMBL" id="CAB5238158.1"/>
    </source>
</evidence>
<keyword evidence="2" id="KW-1133">Transmembrane helix</keyword>
<reference evidence="3" key="1">
    <citation type="submission" date="2020-05" db="EMBL/GenBank/DDBJ databases">
        <authorList>
            <person name="Chiriac C."/>
            <person name="Salcher M."/>
            <person name="Ghai R."/>
            <person name="Kavagutti S V."/>
        </authorList>
    </citation>
    <scope>NUCLEOTIDE SEQUENCE</scope>
</reference>
<accession>A0A6J7XNT4</accession>